<evidence type="ECO:0000313" key="2">
    <source>
        <dbReference type="EMBL" id="OIR23820.1"/>
    </source>
</evidence>
<name>A0A1J5TUI0_9GAMM</name>
<accession>A0A1J5TUI0</accession>
<comment type="caution">
    <text evidence="2">The sequence shown here is derived from an EMBL/GenBank/DDBJ whole genome shotgun (WGS) entry which is preliminary data.</text>
</comment>
<evidence type="ECO:0000313" key="3">
    <source>
        <dbReference type="Proteomes" id="UP000182798"/>
    </source>
</evidence>
<dbReference type="AlphaFoldDB" id="A0A1J5TUI0"/>
<sequence length="62" mass="7318">MNNHQASSFHPLSNFSSNTQQFSRKANPTFKIARDKADLEFEKYRLIQDQIFISDFDKCMMV</sequence>
<feature type="region of interest" description="Disordered" evidence="1">
    <location>
        <begin position="1"/>
        <end position="27"/>
    </location>
</feature>
<reference evidence="3" key="1">
    <citation type="submission" date="2016-09" db="EMBL/GenBank/DDBJ databases">
        <title>Genome Sequence of Bathymodiolus thermophilus sulfur-oxidizing gill endosymbiont.</title>
        <authorList>
            <person name="Ponnudurai R."/>
            <person name="Kleiner M."/>
            <person name="Sayavedra L."/>
            <person name="Thuermer A."/>
            <person name="Felbeck H."/>
            <person name="Schlueter R."/>
            <person name="Schweder T."/>
            <person name="Markert S."/>
        </authorList>
    </citation>
    <scope>NUCLEOTIDE SEQUENCE [LARGE SCALE GENOMIC DNA]</scope>
    <source>
        <strain evidence="3">BAT/CrabSpa'14</strain>
    </source>
</reference>
<dbReference type="RefSeq" id="WP_071565262.1">
    <property type="nucleotide sequence ID" value="NZ_MIQH01001083.1"/>
</dbReference>
<gene>
    <name evidence="2" type="ORF">BGC33_08280</name>
</gene>
<dbReference type="Proteomes" id="UP000182798">
    <property type="component" value="Unassembled WGS sequence"/>
</dbReference>
<proteinExistence type="predicted"/>
<evidence type="ECO:0000256" key="1">
    <source>
        <dbReference type="SAM" id="MobiDB-lite"/>
    </source>
</evidence>
<protein>
    <submittedName>
        <fullName evidence="2">Uncharacterized protein</fullName>
    </submittedName>
</protein>
<dbReference type="EMBL" id="MIQH01001083">
    <property type="protein sequence ID" value="OIR23820.1"/>
    <property type="molecule type" value="Genomic_DNA"/>
</dbReference>
<organism evidence="2 3">
    <name type="scientific">Bathymodiolus thermophilus thioautotrophic gill symbiont</name>
    <dbReference type="NCBI Taxonomy" id="2360"/>
    <lineage>
        <taxon>Bacteria</taxon>
        <taxon>Pseudomonadati</taxon>
        <taxon>Pseudomonadota</taxon>
        <taxon>Gammaproteobacteria</taxon>
        <taxon>sulfur-oxidizing symbionts</taxon>
    </lineage>
</organism>
<feature type="compositionally biased region" description="Polar residues" evidence="1">
    <location>
        <begin position="1"/>
        <end position="26"/>
    </location>
</feature>
<dbReference type="OrthoDB" id="9802752at2"/>